<dbReference type="InterPro" id="IPR007159">
    <property type="entry name" value="SpoVT-AbrB_dom"/>
</dbReference>
<dbReference type="GO" id="GO:0003677">
    <property type="term" value="F:DNA binding"/>
    <property type="evidence" value="ECO:0007669"/>
    <property type="project" value="UniProtKB-KW"/>
</dbReference>
<protein>
    <submittedName>
        <fullName evidence="3">AbrB/MazE/SpoVT family DNA-binding domain-containing protein</fullName>
    </submittedName>
</protein>
<organism evidence="3 4">
    <name type="scientific">Georgenia halotolerans</name>
    <dbReference type="NCBI Taxonomy" id="3028317"/>
    <lineage>
        <taxon>Bacteria</taxon>
        <taxon>Bacillati</taxon>
        <taxon>Actinomycetota</taxon>
        <taxon>Actinomycetes</taxon>
        <taxon>Micrococcales</taxon>
        <taxon>Bogoriellaceae</taxon>
        <taxon>Georgenia</taxon>
    </lineage>
</organism>
<evidence type="ECO:0000313" key="3">
    <source>
        <dbReference type="EMBL" id="MDD9205609.1"/>
    </source>
</evidence>
<sequence length="78" mass="8173">MEATVDAAGRILVPEALPDELGLRPVSMVDISRSGAALQLVPQARTARLVEEDGALVASGGESIDDAEVFRLTDAGRR</sequence>
<accession>A0ABT5TU73</accession>
<comment type="caution">
    <text evidence="3">The sequence shown here is derived from an EMBL/GenBank/DDBJ whole genome shotgun (WGS) entry which is preliminary data.</text>
</comment>
<evidence type="ECO:0000313" key="4">
    <source>
        <dbReference type="Proteomes" id="UP001165561"/>
    </source>
</evidence>
<dbReference type="Proteomes" id="UP001165561">
    <property type="component" value="Unassembled WGS sequence"/>
</dbReference>
<evidence type="ECO:0000259" key="2">
    <source>
        <dbReference type="PROSITE" id="PS51740"/>
    </source>
</evidence>
<dbReference type="PROSITE" id="PS51740">
    <property type="entry name" value="SPOVT_ABRB"/>
    <property type="match status" value="1"/>
</dbReference>
<name>A0ABT5TU73_9MICO</name>
<reference evidence="3" key="1">
    <citation type="submission" date="2023-02" db="EMBL/GenBank/DDBJ databases">
        <title>Georgenia sp.10Sc9-8, isolated from a soil sample collected from the Taklamakan desert.</title>
        <authorList>
            <person name="Liu S."/>
        </authorList>
    </citation>
    <scope>NUCLEOTIDE SEQUENCE</scope>
    <source>
        <strain evidence="3">10Sc9-8</strain>
    </source>
</reference>
<dbReference type="EMBL" id="JARACI010000576">
    <property type="protein sequence ID" value="MDD9205609.1"/>
    <property type="molecule type" value="Genomic_DNA"/>
</dbReference>
<evidence type="ECO:0000256" key="1">
    <source>
        <dbReference type="PROSITE-ProRule" id="PRU01076"/>
    </source>
</evidence>
<proteinExistence type="predicted"/>
<keyword evidence="4" id="KW-1185">Reference proteome</keyword>
<feature type="domain" description="SpoVT-AbrB" evidence="2">
    <location>
        <begin position="1"/>
        <end position="45"/>
    </location>
</feature>
<gene>
    <name evidence="3" type="ORF">PU560_03890</name>
</gene>
<keyword evidence="1 3" id="KW-0238">DNA-binding</keyword>